<gene>
    <name evidence="1" type="ORF">CS063_05310</name>
</gene>
<evidence type="ECO:0000313" key="1">
    <source>
        <dbReference type="EMBL" id="PHV71536.1"/>
    </source>
</evidence>
<reference evidence="1" key="1">
    <citation type="submission" date="2017-10" db="EMBL/GenBank/DDBJ databases">
        <title>Genome sequence of cellulolytic Lachnospiraceae bacterium XHS1971 isolated from hotspring sediment.</title>
        <authorList>
            <person name="Vasudevan G."/>
            <person name="Joshi A.J."/>
            <person name="Hivarkar S."/>
            <person name="Lanjekar V.B."/>
            <person name="Dhakephalkar P.K."/>
            <person name="Dagar S."/>
        </authorList>
    </citation>
    <scope>NUCLEOTIDE SEQUENCE</scope>
    <source>
        <strain evidence="1">XHS1971</strain>
    </source>
</reference>
<comment type="caution">
    <text evidence="1">The sequence shown here is derived from an EMBL/GenBank/DDBJ whole genome shotgun (WGS) entry which is preliminary data.</text>
</comment>
<keyword evidence="1" id="KW-0489">Methyltransferase</keyword>
<dbReference type="EMBL" id="PEDL01000003">
    <property type="protein sequence ID" value="PHV71536.1"/>
    <property type="molecule type" value="Genomic_DNA"/>
</dbReference>
<sequence>MKLPVAFETKMRKLLGEEYAHYIASYNHPKSRGFRINPLKVSMEEWNRISPFETRKRVPWCEQGFYYEAKEKPTKHPYYFAGLYYIQEPSAMAPGAYLPIEEGDRVLDLCAAPGGKSTQVGSRLGQKGVLVSNDISATRAMALLKNIESFGIRNAIVTAETPERLSSKLEGYFDKILIDAPCSGEGMFKKSEEAIKSWEKYGVSHCCNLQREILDYAAHMLRPQGMILYSTCTFSPEENEGMMEAFLTKHPDFKVIPLTPKGGIQKAHPEWGGAREALKDALRLWPHHLEGEGHFVCLLQKKGEKKEYRSYLPLEKRIKDYPDMATFFEKETTISLETPVMEVKGKIYAVPKESPDLSGLRVLRNGLLLGELKNKRFEPSHALVLGYEKDCFKHTIDFKAEDEAVKRYLKGETLLYEAPKGYHVITVDGYPLGWVKAQNDRLKNEYPPSWRMMG</sequence>
<proteinExistence type="predicted"/>
<protein>
    <submittedName>
        <fullName evidence="1">RNA methyltransferase</fullName>
    </submittedName>
</protein>
<evidence type="ECO:0000313" key="2">
    <source>
        <dbReference type="Proteomes" id="UP000224460"/>
    </source>
</evidence>
<name>A0AC61DEF1_9FIRM</name>
<organism evidence="1 2">
    <name type="scientific">Sporanaerobium hydrogeniformans</name>
    <dbReference type="NCBI Taxonomy" id="3072179"/>
    <lineage>
        <taxon>Bacteria</taxon>
        <taxon>Bacillati</taxon>
        <taxon>Bacillota</taxon>
        <taxon>Clostridia</taxon>
        <taxon>Lachnospirales</taxon>
        <taxon>Lachnospiraceae</taxon>
        <taxon>Sporanaerobium</taxon>
    </lineage>
</organism>
<dbReference type="Proteomes" id="UP000224460">
    <property type="component" value="Unassembled WGS sequence"/>
</dbReference>
<keyword evidence="2" id="KW-1185">Reference proteome</keyword>
<accession>A0AC61DEF1</accession>
<keyword evidence="1" id="KW-0808">Transferase</keyword>